<feature type="region of interest" description="Disordered" evidence="1">
    <location>
        <begin position="22"/>
        <end position="45"/>
    </location>
</feature>
<dbReference type="EMBL" id="RBXO01000001">
    <property type="protein sequence ID" value="RKT55391.1"/>
    <property type="molecule type" value="Genomic_DNA"/>
</dbReference>
<evidence type="ECO:0000256" key="1">
    <source>
        <dbReference type="SAM" id="MobiDB-lite"/>
    </source>
</evidence>
<proteinExistence type="predicted"/>
<dbReference type="AlphaFoldDB" id="A0A495W119"/>
<protein>
    <submittedName>
        <fullName evidence="2">Uncharacterized protein</fullName>
    </submittedName>
</protein>
<reference evidence="2 3" key="1">
    <citation type="submission" date="2018-10" db="EMBL/GenBank/DDBJ databases">
        <title>Sequencing the genomes of 1000 actinobacteria strains.</title>
        <authorList>
            <person name="Klenk H.-P."/>
        </authorList>
    </citation>
    <scope>NUCLEOTIDE SEQUENCE [LARGE SCALE GENOMIC DNA]</scope>
    <source>
        <strain evidence="2 3">DSM 43800</strain>
    </source>
</reference>
<gene>
    <name evidence="2" type="ORF">C8E97_4059</name>
</gene>
<keyword evidence="3" id="KW-1185">Reference proteome</keyword>
<dbReference type="RefSeq" id="WP_170211923.1">
    <property type="nucleotide sequence ID" value="NZ_RBXO01000001.1"/>
</dbReference>
<evidence type="ECO:0000313" key="3">
    <source>
        <dbReference type="Proteomes" id="UP000282084"/>
    </source>
</evidence>
<sequence>MTTPEPDERQLERTQQLIDEAEAAARDLREKTPDPFPESEQAQPS</sequence>
<dbReference type="Proteomes" id="UP000282084">
    <property type="component" value="Unassembled WGS sequence"/>
</dbReference>
<accession>A0A495W119</accession>
<feature type="compositionally biased region" description="Basic and acidic residues" evidence="1">
    <location>
        <begin position="23"/>
        <end position="33"/>
    </location>
</feature>
<comment type="caution">
    <text evidence="2">The sequence shown here is derived from an EMBL/GenBank/DDBJ whole genome shotgun (WGS) entry which is preliminary data.</text>
</comment>
<organism evidence="2 3">
    <name type="scientific">Saccharothrix australiensis</name>
    <dbReference type="NCBI Taxonomy" id="2072"/>
    <lineage>
        <taxon>Bacteria</taxon>
        <taxon>Bacillati</taxon>
        <taxon>Actinomycetota</taxon>
        <taxon>Actinomycetes</taxon>
        <taxon>Pseudonocardiales</taxon>
        <taxon>Pseudonocardiaceae</taxon>
        <taxon>Saccharothrix</taxon>
    </lineage>
</organism>
<name>A0A495W119_9PSEU</name>
<evidence type="ECO:0000313" key="2">
    <source>
        <dbReference type="EMBL" id="RKT55391.1"/>
    </source>
</evidence>